<organism evidence="1 2">
    <name type="scientific">Pocillopora meandrina</name>
    <dbReference type="NCBI Taxonomy" id="46732"/>
    <lineage>
        <taxon>Eukaryota</taxon>
        <taxon>Metazoa</taxon>
        <taxon>Cnidaria</taxon>
        <taxon>Anthozoa</taxon>
        <taxon>Hexacorallia</taxon>
        <taxon>Scleractinia</taxon>
        <taxon>Astrocoeniina</taxon>
        <taxon>Pocilloporidae</taxon>
        <taxon>Pocillopora</taxon>
    </lineage>
</organism>
<name>A0AAU9VM41_9CNID</name>
<proteinExistence type="predicted"/>
<keyword evidence="2" id="KW-1185">Reference proteome</keyword>
<reference evidence="1 2" key="1">
    <citation type="submission" date="2022-05" db="EMBL/GenBank/DDBJ databases">
        <authorList>
            <consortium name="Genoscope - CEA"/>
            <person name="William W."/>
        </authorList>
    </citation>
    <scope>NUCLEOTIDE SEQUENCE [LARGE SCALE GENOMIC DNA]</scope>
</reference>
<gene>
    <name evidence="1" type="ORF">PMEA_00001228</name>
</gene>
<sequence>MQPMNTKLAVYVVHYECAWMGTQCSKSHWLLSEKAASPKQQRPDPWIQNPTSLPLERYHIRKFKRYIDDHRVIVHMKDKSIHRALHILITRSVVSTKLKAVVPTEESASHKGETFVQETEATICDYRGALELWSTNGYSLSEGTVTTSVLFACQMFVKCADDPQMTFRRNFTNLKLKDKTFQRYYLHSPNQVSIEIQLLIRSEISIKDFRY</sequence>
<dbReference type="Proteomes" id="UP001159428">
    <property type="component" value="Unassembled WGS sequence"/>
</dbReference>
<protein>
    <submittedName>
        <fullName evidence="1">Uncharacterized protein</fullName>
    </submittedName>
</protein>
<dbReference type="EMBL" id="CALNXJ010000001">
    <property type="protein sequence ID" value="CAH3031226.1"/>
    <property type="molecule type" value="Genomic_DNA"/>
</dbReference>
<comment type="caution">
    <text evidence="1">The sequence shown here is derived from an EMBL/GenBank/DDBJ whole genome shotgun (WGS) entry which is preliminary data.</text>
</comment>
<dbReference type="AlphaFoldDB" id="A0AAU9VM41"/>
<accession>A0AAU9VM41</accession>
<evidence type="ECO:0000313" key="1">
    <source>
        <dbReference type="EMBL" id="CAH3031226.1"/>
    </source>
</evidence>
<evidence type="ECO:0000313" key="2">
    <source>
        <dbReference type="Proteomes" id="UP001159428"/>
    </source>
</evidence>